<dbReference type="PANTHER" id="PTHR46698">
    <property type="entry name" value="CROSSVEINLESS 2"/>
    <property type="match status" value="1"/>
</dbReference>
<evidence type="ECO:0000256" key="4">
    <source>
        <dbReference type="SAM" id="Phobius"/>
    </source>
</evidence>
<gene>
    <name evidence="6" type="ORF">B4U80_02217</name>
</gene>
<evidence type="ECO:0000256" key="3">
    <source>
        <dbReference type="ARBA" id="ARBA00022729"/>
    </source>
</evidence>
<dbReference type="PANTHER" id="PTHR46698:SF3">
    <property type="entry name" value="TENECTIN ISOFORM 1-RELATED"/>
    <property type="match status" value="1"/>
</dbReference>
<dbReference type="GO" id="GO:0005576">
    <property type="term" value="C:extracellular region"/>
    <property type="evidence" value="ECO:0007669"/>
    <property type="project" value="UniProtKB-SubCell"/>
</dbReference>
<accession>A0A443SK70</accession>
<dbReference type="PROSITE" id="PS50184">
    <property type="entry name" value="VWFC_2"/>
    <property type="match status" value="1"/>
</dbReference>
<comment type="caution">
    <text evidence="6">The sequence shown here is derived from an EMBL/GenBank/DDBJ whole genome shotgun (WGS) entry which is preliminary data.</text>
</comment>
<name>A0A443SK70_9ACAR</name>
<keyword evidence="3" id="KW-0732">Signal</keyword>
<dbReference type="SUPFAM" id="SSF57603">
    <property type="entry name" value="FnI-like domain"/>
    <property type="match status" value="1"/>
</dbReference>
<dbReference type="OrthoDB" id="10068079at2759"/>
<keyword evidence="4" id="KW-0472">Membrane</keyword>
<organism evidence="6 7">
    <name type="scientific">Leptotrombidium deliense</name>
    <dbReference type="NCBI Taxonomy" id="299467"/>
    <lineage>
        <taxon>Eukaryota</taxon>
        <taxon>Metazoa</taxon>
        <taxon>Ecdysozoa</taxon>
        <taxon>Arthropoda</taxon>
        <taxon>Chelicerata</taxon>
        <taxon>Arachnida</taxon>
        <taxon>Acari</taxon>
        <taxon>Acariformes</taxon>
        <taxon>Trombidiformes</taxon>
        <taxon>Prostigmata</taxon>
        <taxon>Anystina</taxon>
        <taxon>Parasitengona</taxon>
        <taxon>Trombiculoidea</taxon>
        <taxon>Trombiculidae</taxon>
        <taxon>Leptotrombidium</taxon>
    </lineage>
</organism>
<evidence type="ECO:0000256" key="2">
    <source>
        <dbReference type="ARBA" id="ARBA00022525"/>
    </source>
</evidence>
<reference evidence="6 7" key="1">
    <citation type="journal article" date="2018" name="Gigascience">
        <title>Genomes of trombidid mites reveal novel predicted allergens and laterally-transferred genes associated with secondary metabolism.</title>
        <authorList>
            <person name="Dong X."/>
            <person name="Chaisiri K."/>
            <person name="Xia D."/>
            <person name="Armstrong S.D."/>
            <person name="Fang Y."/>
            <person name="Donnelly M.J."/>
            <person name="Kadowaki T."/>
            <person name="McGarry J.W."/>
            <person name="Darby A.C."/>
            <person name="Makepeace B.L."/>
        </authorList>
    </citation>
    <scope>NUCLEOTIDE SEQUENCE [LARGE SCALE GENOMIC DNA]</scope>
    <source>
        <strain evidence="6">UoL-UT</strain>
    </source>
</reference>
<evidence type="ECO:0000256" key="1">
    <source>
        <dbReference type="ARBA" id="ARBA00004613"/>
    </source>
</evidence>
<evidence type="ECO:0000313" key="6">
    <source>
        <dbReference type="EMBL" id="RWS27872.1"/>
    </source>
</evidence>
<keyword evidence="2" id="KW-0964">Secreted</keyword>
<keyword evidence="7" id="KW-1185">Reference proteome</keyword>
<dbReference type="Proteomes" id="UP000288716">
    <property type="component" value="Unassembled WGS sequence"/>
</dbReference>
<sequence length="118" mass="13191">MGREKCSNNVTSTTGAHVTLIVTIILVTFVHTVTSAPYSFPKIKSPREKGCYYLLKHYQNGEQIETNEPCLNCTCVNSMLMCYLRVCPFIRPIGERCLIEKIPGECCPKITCPDGTKV</sequence>
<dbReference type="VEuPathDB" id="VectorBase:LDEU004169"/>
<keyword evidence="4" id="KW-1133">Transmembrane helix</keyword>
<dbReference type="STRING" id="299467.A0A443SK70"/>
<comment type="subcellular location">
    <subcellularLocation>
        <location evidence="1">Secreted</location>
    </subcellularLocation>
</comment>
<dbReference type="AlphaFoldDB" id="A0A443SK70"/>
<evidence type="ECO:0000259" key="5">
    <source>
        <dbReference type="PROSITE" id="PS50184"/>
    </source>
</evidence>
<protein>
    <submittedName>
        <fullName evidence="6">Mucin-3A-like protein</fullName>
    </submittedName>
</protein>
<feature type="domain" description="VWFC" evidence="5">
    <location>
        <begin position="49"/>
        <end position="113"/>
    </location>
</feature>
<dbReference type="EMBL" id="NCKV01001720">
    <property type="protein sequence ID" value="RWS27872.1"/>
    <property type="molecule type" value="Genomic_DNA"/>
</dbReference>
<evidence type="ECO:0000313" key="7">
    <source>
        <dbReference type="Proteomes" id="UP000288716"/>
    </source>
</evidence>
<dbReference type="Gene3D" id="6.20.200.20">
    <property type="match status" value="1"/>
</dbReference>
<keyword evidence="4" id="KW-0812">Transmembrane</keyword>
<proteinExistence type="predicted"/>
<dbReference type="InterPro" id="IPR052424">
    <property type="entry name" value="Kielin_Chordin-BMP_Reg"/>
</dbReference>
<feature type="transmembrane region" description="Helical" evidence="4">
    <location>
        <begin position="20"/>
        <end position="40"/>
    </location>
</feature>
<dbReference type="InterPro" id="IPR001007">
    <property type="entry name" value="VWF_dom"/>
</dbReference>